<comment type="caution">
    <text evidence="1">The sequence shown here is derived from an EMBL/GenBank/DDBJ whole genome shotgun (WGS) entry which is preliminary data.</text>
</comment>
<evidence type="ECO:0000313" key="1">
    <source>
        <dbReference type="EMBL" id="CAD2182662.1"/>
    </source>
</evidence>
<organism evidence="1 2">
    <name type="scientific">Meloidogyne enterolobii</name>
    <name type="common">Root-knot nematode worm</name>
    <name type="synonym">Meloidogyne mayaguensis</name>
    <dbReference type="NCBI Taxonomy" id="390850"/>
    <lineage>
        <taxon>Eukaryota</taxon>
        <taxon>Metazoa</taxon>
        <taxon>Ecdysozoa</taxon>
        <taxon>Nematoda</taxon>
        <taxon>Chromadorea</taxon>
        <taxon>Rhabditida</taxon>
        <taxon>Tylenchina</taxon>
        <taxon>Tylenchomorpha</taxon>
        <taxon>Tylenchoidea</taxon>
        <taxon>Meloidogynidae</taxon>
        <taxon>Meloidogyninae</taxon>
        <taxon>Meloidogyne</taxon>
    </lineage>
</organism>
<gene>
    <name evidence="1" type="ORF">MENT_LOCUS34895</name>
</gene>
<proteinExistence type="predicted"/>
<name>A0A6V7W6K0_MELEN</name>
<protein>
    <submittedName>
        <fullName evidence="1">Uncharacterized protein</fullName>
    </submittedName>
</protein>
<reference evidence="1 2" key="1">
    <citation type="submission" date="2020-08" db="EMBL/GenBank/DDBJ databases">
        <authorList>
            <person name="Koutsovoulos G."/>
            <person name="Danchin GJ E."/>
        </authorList>
    </citation>
    <scope>NUCLEOTIDE SEQUENCE [LARGE SCALE GENOMIC DNA]</scope>
</reference>
<sequence length="239" mass="27349">MTKDTTLQNKIKKINMSNVQCAECSKKPACNADTFFESQLFCWEKDFKEWTATKGKRVCTKGLCFVGIYKGEKVQGCGKCSDEQNLSKCFNCSNPLCNDETKLSQIKCYHLTTNQRPNERKAKTCHPSYDSCYIARDIFWRTKQNCGECPFKFKYCIKCNHTDLCNEDSLLPLSATTAETKTVSRVYSATTSVLTKKEPTIFIKDTTHRFSQISSAQINKNDNNILTLSLLILIIYFIY</sequence>
<dbReference type="EMBL" id="CAJEWN010000440">
    <property type="protein sequence ID" value="CAD2182662.1"/>
    <property type="molecule type" value="Genomic_DNA"/>
</dbReference>
<accession>A0A6V7W6K0</accession>
<dbReference type="Proteomes" id="UP000580250">
    <property type="component" value="Unassembled WGS sequence"/>
</dbReference>
<dbReference type="AlphaFoldDB" id="A0A6V7W6K0"/>
<evidence type="ECO:0000313" key="2">
    <source>
        <dbReference type="Proteomes" id="UP000580250"/>
    </source>
</evidence>